<gene>
    <name evidence="3" type="ORF">DDZ15_10010</name>
</gene>
<dbReference type="PANTHER" id="PTHR45947">
    <property type="entry name" value="SULFOQUINOVOSYL TRANSFERASE SQD2"/>
    <property type="match status" value="1"/>
</dbReference>
<dbReference type="Gene3D" id="3.40.50.2000">
    <property type="entry name" value="Glycogen Phosphorylase B"/>
    <property type="match status" value="2"/>
</dbReference>
<feature type="domain" description="Glycosyl transferase family 1" evidence="1">
    <location>
        <begin position="194"/>
        <end position="351"/>
    </location>
</feature>
<dbReference type="InterPro" id="IPR001296">
    <property type="entry name" value="Glyco_trans_1"/>
</dbReference>
<dbReference type="RefSeq" id="WP_109646962.1">
    <property type="nucleotide sequence ID" value="NZ_QGGB01000007.1"/>
</dbReference>
<dbReference type="Proteomes" id="UP000245533">
    <property type="component" value="Unassembled WGS sequence"/>
</dbReference>
<dbReference type="CDD" id="cd03814">
    <property type="entry name" value="GT4-like"/>
    <property type="match status" value="1"/>
</dbReference>
<dbReference type="AlphaFoldDB" id="A0A316TS73"/>
<dbReference type="InterPro" id="IPR050194">
    <property type="entry name" value="Glycosyltransferase_grp1"/>
</dbReference>
<dbReference type="GO" id="GO:0016757">
    <property type="term" value="F:glycosyltransferase activity"/>
    <property type="evidence" value="ECO:0007669"/>
    <property type="project" value="InterPro"/>
</dbReference>
<organism evidence="3 4">
    <name type="scientific">Rhodohalobacter mucosus</name>
    <dbReference type="NCBI Taxonomy" id="2079485"/>
    <lineage>
        <taxon>Bacteria</taxon>
        <taxon>Pseudomonadati</taxon>
        <taxon>Balneolota</taxon>
        <taxon>Balneolia</taxon>
        <taxon>Balneolales</taxon>
        <taxon>Balneolaceae</taxon>
        <taxon>Rhodohalobacter</taxon>
    </lineage>
</organism>
<comment type="caution">
    <text evidence="3">The sequence shown here is derived from an EMBL/GenBank/DDBJ whole genome shotgun (WGS) entry which is preliminary data.</text>
</comment>
<proteinExistence type="predicted"/>
<dbReference type="PANTHER" id="PTHR45947:SF3">
    <property type="entry name" value="SULFOQUINOVOSYL TRANSFERASE SQD2"/>
    <property type="match status" value="1"/>
</dbReference>
<evidence type="ECO:0000259" key="2">
    <source>
        <dbReference type="Pfam" id="PF13439"/>
    </source>
</evidence>
<keyword evidence="3" id="KW-0808">Transferase</keyword>
<protein>
    <submittedName>
        <fullName evidence="3">Glycosyltransferase family 1 protein</fullName>
    </submittedName>
</protein>
<dbReference type="OrthoDB" id="596635at2"/>
<evidence type="ECO:0000259" key="1">
    <source>
        <dbReference type="Pfam" id="PF00534"/>
    </source>
</evidence>
<keyword evidence="4" id="KW-1185">Reference proteome</keyword>
<dbReference type="SUPFAM" id="SSF53756">
    <property type="entry name" value="UDP-Glycosyltransferase/glycogen phosphorylase"/>
    <property type="match status" value="1"/>
</dbReference>
<sequence length="375" mass="42674">MTEIRVALFTGNYHHVRDGVSLTLNRLVAYLMENGVKVLVLGPTIENPALKHNGTLVPVPSIRLPGRPEYRITTSFPAEAQKELEQFSPTLVHIATPDLLGFKALKWAEKNEVPVVSSYHTHFTSYLKYYKLSLIEPFLWKYLKWFYARCRHLYVPTPSMAEWLKEKGVECELKIWARGIESSEFSPQNRDLSWRRSNGFEDDDLVITFVSRLVWEKNLRLFADVVKRLMEKYDNVKALIVGDGPAADELKKMFPEAVYAGFLKGENLSKAYAGSDIFFFPSDTETFGNVTLEAMASGLPCVVANAAGSKSLVQNSVNGYLLPVEEPEAFYTALEKLILDDQLREEMGEKSVDMAQNYSWESINGKLLEYYRQVV</sequence>
<name>A0A316TS73_9BACT</name>
<accession>A0A316TS73</accession>
<dbReference type="Pfam" id="PF00534">
    <property type="entry name" value="Glycos_transf_1"/>
    <property type="match status" value="1"/>
</dbReference>
<dbReference type="EMBL" id="QGGB01000007">
    <property type="protein sequence ID" value="PWN06169.1"/>
    <property type="molecule type" value="Genomic_DNA"/>
</dbReference>
<dbReference type="InterPro" id="IPR028098">
    <property type="entry name" value="Glyco_trans_4-like_N"/>
</dbReference>
<dbReference type="Pfam" id="PF13439">
    <property type="entry name" value="Glyco_transf_4"/>
    <property type="match status" value="1"/>
</dbReference>
<feature type="domain" description="Glycosyltransferase subfamily 4-like N-terminal" evidence="2">
    <location>
        <begin position="18"/>
        <end position="182"/>
    </location>
</feature>
<evidence type="ECO:0000313" key="3">
    <source>
        <dbReference type="EMBL" id="PWN06169.1"/>
    </source>
</evidence>
<reference evidence="3 4" key="1">
    <citation type="submission" date="2018-05" db="EMBL/GenBank/DDBJ databases">
        <title>Rhodohalobacter halophilus gen. nov., sp. nov., a moderately halophilic member of the family Balneolaceae.</title>
        <authorList>
            <person name="Liu Z.-W."/>
        </authorList>
    </citation>
    <scope>NUCLEOTIDE SEQUENCE [LARGE SCALE GENOMIC DNA]</scope>
    <source>
        <strain evidence="3 4">8A47</strain>
    </source>
</reference>
<evidence type="ECO:0000313" key="4">
    <source>
        <dbReference type="Proteomes" id="UP000245533"/>
    </source>
</evidence>